<evidence type="ECO:0000256" key="2">
    <source>
        <dbReference type="ARBA" id="ARBA00023125"/>
    </source>
</evidence>
<dbReference type="Pfam" id="PF00440">
    <property type="entry name" value="TetR_N"/>
    <property type="match status" value="1"/>
</dbReference>
<proteinExistence type="predicted"/>
<dbReference type="SUPFAM" id="SSF48498">
    <property type="entry name" value="Tetracyclin repressor-like, C-terminal domain"/>
    <property type="match status" value="1"/>
</dbReference>
<protein>
    <submittedName>
        <fullName evidence="6">TetR/AcrR family transcriptional regulator</fullName>
    </submittedName>
</protein>
<dbReference type="InterPro" id="IPR025996">
    <property type="entry name" value="MT1864/Rv1816-like_C"/>
</dbReference>
<dbReference type="Gene3D" id="1.10.357.10">
    <property type="entry name" value="Tetracycline Repressor, domain 2"/>
    <property type="match status" value="1"/>
</dbReference>
<feature type="DNA-binding region" description="H-T-H motif" evidence="4">
    <location>
        <begin position="53"/>
        <end position="72"/>
    </location>
</feature>
<dbReference type="InterPro" id="IPR036271">
    <property type="entry name" value="Tet_transcr_reg_TetR-rel_C_sf"/>
</dbReference>
<gene>
    <name evidence="6" type="ORF">ACFYXQ_36500</name>
</gene>
<evidence type="ECO:0000313" key="7">
    <source>
        <dbReference type="Proteomes" id="UP001601992"/>
    </source>
</evidence>
<organism evidence="6 7">
    <name type="scientific">Nocardia jiangxiensis</name>
    <dbReference type="NCBI Taxonomy" id="282685"/>
    <lineage>
        <taxon>Bacteria</taxon>
        <taxon>Bacillati</taxon>
        <taxon>Actinomycetota</taxon>
        <taxon>Actinomycetes</taxon>
        <taxon>Mycobacteriales</taxon>
        <taxon>Nocardiaceae</taxon>
        <taxon>Nocardia</taxon>
    </lineage>
</organism>
<evidence type="ECO:0000256" key="4">
    <source>
        <dbReference type="PROSITE-ProRule" id="PRU00335"/>
    </source>
</evidence>
<sequence length="216" mass="23907">MASFVDSPGSPEAAAVGRVRNARGTGAKLRTEILDAMLRLIADEERMSPIPLSLREVAKEANITAPAIYRHFPDKETLGRAAIHSLFEKLLEQMDRAAQDAAELRPAARFAAVAHGYCRFAQENPVGFRLIFNVPPADLADGGPNATDVAQRWHMAVTWLAEEGMRMTQTPWEGAMSLWSAVHGRLMLDMSVRDMWPQGNVHQFIDELTRSVTNVT</sequence>
<dbReference type="InterPro" id="IPR009057">
    <property type="entry name" value="Homeodomain-like_sf"/>
</dbReference>
<evidence type="ECO:0000256" key="1">
    <source>
        <dbReference type="ARBA" id="ARBA00023015"/>
    </source>
</evidence>
<feature type="domain" description="HTH tetR-type" evidence="5">
    <location>
        <begin position="27"/>
        <end position="90"/>
    </location>
</feature>
<dbReference type="PROSITE" id="PS50977">
    <property type="entry name" value="HTH_TETR_2"/>
    <property type="match status" value="1"/>
</dbReference>
<dbReference type="PROSITE" id="PS01081">
    <property type="entry name" value="HTH_TETR_1"/>
    <property type="match status" value="1"/>
</dbReference>
<evidence type="ECO:0000313" key="6">
    <source>
        <dbReference type="EMBL" id="MFF3573277.1"/>
    </source>
</evidence>
<keyword evidence="1" id="KW-0805">Transcription regulation</keyword>
<keyword evidence="2 4" id="KW-0238">DNA-binding</keyword>
<dbReference type="Pfam" id="PF13305">
    <property type="entry name" value="TetR_C_33"/>
    <property type="match status" value="1"/>
</dbReference>
<dbReference type="InterPro" id="IPR001647">
    <property type="entry name" value="HTH_TetR"/>
</dbReference>
<dbReference type="PANTHER" id="PTHR30055:SF234">
    <property type="entry name" value="HTH-TYPE TRANSCRIPTIONAL REGULATOR BETI"/>
    <property type="match status" value="1"/>
</dbReference>
<keyword evidence="3" id="KW-0804">Transcription</keyword>
<dbReference type="Proteomes" id="UP001601992">
    <property type="component" value="Unassembled WGS sequence"/>
</dbReference>
<evidence type="ECO:0000259" key="5">
    <source>
        <dbReference type="PROSITE" id="PS50977"/>
    </source>
</evidence>
<dbReference type="InterPro" id="IPR050109">
    <property type="entry name" value="HTH-type_TetR-like_transc_reg"/>
</dbReference>
<evidence type="ECO:0000256" key="3">
    <source>
        <dbReference type="ARBA" id="ARBA00023163"/>
    </source>
</evidence>
<name>A0ABW6SAE3_9NOCA</name>
<keyword evidence="7" id="KW-1185">Reference proteome</keyword>
<comment type="caution">
    <text evidence="6">The sequence shown here is derived from an EMBL/GenBank/DDBJ whole genome shotgun (WGS) entry which is preliminary data.</text>
</comment>
<dbReference type="PANTHER" id="PTHR30055">
    <property type="entry name" value="HTH-TYPE TRANSCRIPTIONAL REGULATOR RUTR"/>
    <property type="match status" value="1"/>
</dbReference>
<accession>A0ABW6SAE3</accession>
<dbReference type="SUPFAM" id="SSF46689">
    <property type="entry name" value="Homeodomain-like"/>
    <property type="match status" value="1"/>
</dbReference>
<dbReference type="InterPro" id="IPR023772">
    <property type="entry name" value="DNA-bd_HTH_TetR-type_CS"/>
</dbReference>
<reference evidence="6 7" key="1">
    <citation type="submission" date="2024-10" db="EMBL/GenBank/DDBJ databases">
        <title>The Natural Products Discovery Center: Release of the First 8490 Sequenced Strains for Exploring Actinobacteria Biosynthetic Diversity.</title>
        <authorList>
            <person name="Kalkreuter E."/>
            <person name="Kautsar S.A."/>
            <person name="Yang D."/>
            <person name="Bader C.D."/>
            <person name="Teijaro C.N."/>
            <person name="Fluegel L."/>
            <person name="Davis C.M."/>
            <person name="Simpson J.R."/>
            <person name="Lauterbach L."/>
            <person name="Steele A.D."/>
            <person name="Gui C."/>
            <person name="Meng S."/>
            <person name="Li G."/>
            <person name="Viehrig K."/>
            <person name="Ye F."/>
            <person name="Su P."/>
            <person name="Kiefer A.F."/>
            <person name="Nichols A."/>
            <person name="Cepeda A.J."/>
            <person name="Yan W."/>
            <person name="Fan B."/>
            <person name="Jiang Y."/>
            <person name="Adhikari A."/>
            <person name="Zheng C.-J."/>
            <person name="Schuster L."/>
            <person name="Cowan T.M."/>
            <person name="Smanski M.J."/>
            <person name="Chevrette M.G."/>
            <person name="De Carvalho L.P.S."/>
            <person name="Shen B."/>
        </authorList>
    </citation>
    <scope>NUCLEOTIDE SEQUENCE [LARGE SCALE GENOMIC DNA]</scope>
    <source>
        <strain evidence="6 7">NPDC002593</strain>
    </source>
</reference>
<dbReference type="RefSeq" id="WP_040831086.1">
    <property type="nucleotide sequence ID" value="NZ_JBIAQY010000018.1"/>
</dbReference>
<dbReference type="EMBL" id="JBIAQY010000018">
    <property type="protein sequence ID" value="MFF3573277.1"/>
    <property type="molecule type" value="Genomic_DNA"/>
</dbReference>